<feature type="domain" description="Amine oxidase" evidence="2">
    <location>
        <begin position="29"/>
        <end position="521"/>
    </location>
</feature>
<keyword evidence="4" id="KW-1185">Reference proteome</keyword>
<dbReference type="Gramene" id="CMP341CT">
    <property type="protein sequence ID" value="CMP341CT"/>
    <property type="gene ID" value="CMP341C"/>
</dbReference>
<dbReference type="GO" id="GO:0016116">
    <property type="term" value="P:carotenoid metabolic process"/>
    <property type="evidence" value="ECO:0007669"/>
    <property type="project" value="InterPro"/>
</dbReference>
<sequence length="539" mass="59312">MQRAQRVRRRNGGVWAFQWADYVIVGGGLAGLATGALLADQGHSVCLLEAHERVGGAAHGFSKGPYYFDTGPSLFAGGSLSGRDSSDPLAQLLRLLGIKLPVARYNTWGVLVPEGRFNSAVGAKDFSHTLRELRGRDAAAQFAELQRFMKPLAEAAVSIPPVALRRDLGIWRTVTPHLPRALRHAAHFRLMSAPFSRVLDQVGVRDAFLRGWMDLLCFLLSGLPSDGTPTAEMAFMFRSFYGEDAYLEYPLGGVAALAQALKDALEKRGGKVYTSSPVQSFWTENASQRVVGVTLVDGRRIKASRRVVSCISLWDTARLLQDGSFQANAEPLPSFLHAHLVFKALDPESASTHFTDYIRGSQPPEHDGYNCHYIVVDNWERLTEPQNVVAISIPSVLDPSLSRSGEHTLHAYTPATEPYELWENLDRERYRAQKLARGQVLLDAIARAVPGCADPDSIRMKLIGTPLTHEQYLRRYRGTYGAKPLLPWIRHDLPAGLALAGENSFPGIGVPAVITSALLTALGEMPATLHARYLQRLFE</sequence>
<dbReference type="Pfam" id="PF01593">
    <property type="entry name" value="Amino_oxidase"/>
    <property type="match status" value="1"/>
</dbReference>
<dbReference type="GO" id="GO:0016491">
    <property type="term" value="F:oxidoreductase activity"/>
    <property type="evidence" value="ECO:0007669"/>
    <property type="project" value="InterPro"/>
</dbReference>
<accession>M1UVE2</accession>
<dbReference type="eggNOG" id="KOG4254">
    <property type="taxonomic scope" value="Eukaryota"/>
</dbReference>
<gene>
    <name evidence="3" type="ORF">CYME_CMP341C</name>
</gene>
<feature type="transmembrane region" description="Helical" evidence="1">
    <location>
        <begin position="20"/>
        <end position="39"/>
    </location>
</feature>
<name>M1UVE2_CYAM1</name>
<reference evidence="3 4" key="1">
    <citation type="journal article" date="2004" name="Nature">
        <title>Genome sequence of the ultrasmall unicellular red alga Cyanidioschyzon merolae 10D.</title>
        <authorList>
            <person name="Matsuzaki M."/>
            <person name="Misumi O."/>
            <person name="Shin-i T."/>
            <person name="Maruyama S."/>
            <person name="Takahara M."/>
            <person name="Miyagishima S."/>
            <person name="Mori T."/>
            <person name="Nishida K."/>
            <person name="Yagisawa F."/>
            <person name="Nishida K."/>
            <person name="Yoshida Y."/>
            <person name="Nishimura Y."/>
            <person name="Nakao S."/>
            <person name="Kobayashi T."/>
            <person name="Momoyama Y."/>
            <person name="Higashiyama T."/>
            <person name="Minoda A."/>
            <person name="Sano M."/>
            <person name="Nomoto H."/>
            <person name="Oishi K."/>
            <person name="Hayashi H."/>
            <person name="Ohta F."/>
            <person name="Nishizaka S."/>
            <person name="Haga S."/>
            <person name="Miura S."/>
            <person name="Morishita T."/>
            <person name="Kabeya Y."/>
            <person name="Terasawa K."/>
            <person name="Suzuki Y."/>
            <person name="Ishii Y."/>
            <person name="Asakawa S."/>
            <person name="Takano H."/>
            <person name="Ohta N."/>
            <person name="Kuroiwa H."/>
            <person name="Tanaka K."/>
            <person name="Shimizu N."/>
            <person name="Sugano S."/>
            <person name="Sato N."/>
            <person name="Nozaki H."/>
            <person name="Ogasawara N."/>
            <person name="Kohara Y."/>
            <person name="Kuroiwa T."/>
        </authorList>
    </citation>
    <scope>NUCLEOTIDE SEQUENCE [LARGE SCALE GENOMIC DNA]</scope>
    <source>
        <strain evidence="3 4">10D</strain>
    </source>
</reference>
<dbReference type="InterPro" id="IPR045892">
    <property type="entry name" value="CrtISO-like"/>
</dbReference>
<dbReference type="HOGENOM" id="CLU_019722_4_0_1"/>
<dbReference type="STRING" id="280699.M1UVE2"/>
<evidence type="ECO:0000313" key="4">
    <source>
        <dbReference type="Proteomes" id="UP000007014"/>
    </source>
</evidence>
<evidence type="ECO:0000313" key="3">
    <source>
        <dbReference type="EMBL" id="BAM81926.1"/>
    </source>
</evidence>
<organism evidence="3 4">
    <name type="scientific">Cyanidioschyzon merolae (strain NIES-3377 / 10D)</name>
    <name type="common">Unicellular red alga</name>
    <dbReference type="NCBI Taxonomy" id="280699"/>
    <lineage>
        <taxon>Eukaryota</taxon>
        <taxon>Rhodophyta</taxon>
        <taxon>Bangiophyceae</taxon>
        <taxon>Cyanidiales</taxon>
        <taxon>Cyanidiaceae</taxon>
        <taxon>Cyanidioschyzon</taxon>
    </lineage>
</organism>
<keyword evidence="1" id="KW-1133">Transmembrane helix</keyword>
<dbReference type="OrthoDB" id="7777654at2759"/>
<dbReference type="AlphaFoldDB" id="M1UVE2"/>
<dbReference type="Proteomes" id="UP000007014">
    <property type="component" value="Chromosome 16"/>
</dbReference>
<dbReference type="PANTHER" id="PTHR46313">
    <property type="match status" value="1"/>
</dbReference>
<dbReference type="EMBL" id="AP006498">
    <property type="protein sequence ID" value="BAM81926.1"/>
    <property type="molecule type" value="Genomic_DNA"/>
</dbReference>
<dbReference type="OMA" id="GPSFYCG"/>
<dbReference type="PANTHER" id="PTHR46313:SF1">
    <property type="entry name" value="FAD_NAD(P)-BINDING OXIDOREDUCTASE FAMILY PROTEIN"/>
    <property type="match status" value="1"/>
</dbReference>
<proteinExistence type="predicted"/>
<evidence type="ECO:0000256" key="1">
    <source>
        <dbReference type="SAM" id="Phobius"/>
    </source>
</evidence>
<keyword evidence="1" id="KW-0472">Membrane</keyword>
<dbReference type="InterPro" id="IPR036188">
    <property type="entry name" value="FAD/NAD-bd_sf"/>
</dbReference>
<dbReference type="SUPFAM" id="SSF51905">
    <property type="entry name" value="FAD/NAD(P)-binding domain"/>
    <property type="match status" value="1"/>
</dbReference>
<dbReference type="GeneID" id="16995937"/>
<dbReference type="RefSeq" id="XP_005537962.1">
    <property type="nucleotide sequence ID" value="XM_005537905.1"/>
</dbReference>
<protein>
    <submittedName>
        <fullName evidence="3">Similar to phytoene dehydrogenase</fullName>
    </submittedName>
</protein>
<dbReference type="KEGG" id="cme:CYME_CMP341C"/>
<dbReference type="InterPro" id="IPR002937">
    <property type="entry name" value="Amino_oxidase"/>
</dbReference>
<dbReference type="Gene3D" id="3.50.50.60">
    <property type="entry name" value="FAD/NAD(P)-binding domain"/>
    <property type="match status" value="2"/>
</dbReference>
<evidence type="ECO:0000259" key="2">
    <source>
        <dbReference type="Pfam" id="PF01593"/>
    </source>
</evidence>
<keyword evidence="1" id="KW-0812">Transmembrane</keyword>
<reference evidence="3 4" key="2">
    <citation type="journal article" date="2007" name="BMC Biol.">
        <title>A 100%-complete sequence reveals unusually simple genomic features in the hot-spring red alga Cyanidioschyzon merolae.</title>
        <authorList>
            <person name="Nozaki H."/>
            <person name="Takano H."/>
            <person name="Misumi O."/>
            <person name="Terasawa K."/>
            <person name="Matsuzaki M."/>
            <person name="Maruyama S."/>
            <person name="Nishida K."/>
            <person name="Yagisawa F."/>
            <person name="Yoshida Y."/>
            <person name="Fujiwara T."/>
            <person name="Takio S."/>
            <person name="Tamura K."/>
            <person name="Chung S.J."/>
            <person name="Nakamura S."/>
            <person name="Kuroiwa H."/>
            <person name="Tanaka K."/>
            <person name="Sato N."/>
            <person name="Kuroiwa T."/>
        </authorList>
    </citation>
    <scope>NUCLEOTIDE SEQUENCE [LARGE SCALE GENOMIC DNA]</scope>
    <source>
        <strain evidence="3 4">10D</strain>
    </source>
</reference>